<name>A0AAE0L2N9_9CHLO</name>
<feature type="region of interest" description="Disordered" evidence="1">
    <location>
        <begin position="1"/>
        <end position="22"/>
    </location>
</feature>
<evidence type="ECO:0000313" key="2">
    <source>
        <dbReference type="EMBL" id="KAK3269510.1"/>
    </source>
</evidence>
<gene>
    <name evidence="2" type="ORF">CYMTET_22048</name>
</gene>
<sequence>MQRATSCPQPSRSSAASELLQDAFPRARHPPTSIEEGISSEGFPAIPIDRAESAPLGLSTIPIDRAESAPLGLSTIVCLPKAVKGASFETQAVAPAFLRVELLDILAFPDIGVLILGKYLTAEHRAALACTCTLANESTASEFFRENLLFADCPKLTDDVLHRLVLRAITDMREGVGVATFDMSRCKQLSWGAVKGILPRMGHLKHLHMSGVGPVMVRFDEISELLAELRARSEIVDFSLKVLGEATSALRTAKHPLDET</sequence>
<feature type="compositionally biased region" description="Polar residues" evidence="1">
    <location>
        <begin position="1"/>
        <end position="16"/>
    </location>
</feature>
<dbReference type="EMBL" id="LGRX02010907">
    <property type="protein sequence ID" value="KAK3269510.1"/>
    <property type="molecule type" value="Genomic_DNA"/>
</dbReference>
<comment type="caution">
    <text evidence="2">The sequence shown here is derived from an EMBL/GenBank/DDBJ whole genome shotgun (WGS) entry which is preliminary data.</text>
</comment>
<keyword evidence="3" id="KW-1185">Reference proteome</keyword>
<evidence type="ECO:0000256" key="1">
    <source>
        <dbReference type="SAM" id="MobiDB-lite"/>
    </source>
</evidence>
<protein>
    <submittedName>
        <fullName evidence="2">Uncharacterized protein</fullName>
    </submittedName>
</protein>
<proteinExistence type="predicted"/>
<organism evidence="2 3">
    <name type="scientific">Cymbomonas tetramitiformis</name>
    <dbReference type="NCBI Taxonomy" id="36881"/>
    <lineage>
        <taxon>Eukaryota</taxon>
        <taxon>Viridiplantae</taxon>
        <taxon>Chlorophyta</taxon>
        <taxon>Pyramimonadophyceae</taxon>
        <taxon>Pyramimonadales</taxon>
        <taxon>Pyramimonadaceae</taxon>
        <taxon>Cymbomonas</taxon>
    </lineage>
</organism>
<reference evidence="2 3" key="1">
    <citation type="journal article" date="2015" name="Genome Biol. Evol.">
        <title>Comparative Genomics of a Bacterivorous Green Alga Reveals Evolutionary Causalities and Consequences of Phago-Mixotrophic Mode of Nutrition.</title>
        <authorList>
            <person name="Burns J.A."/>
            <person name="Paasch A."/>
            <person name="Narechania A."/>
            <person name="Kim E."/>
        </authorList>
    </citation>
    <scope>NUCLEOTIDE SEQUENCE [LARGE SCALE GENOMIC DNA]</scope>
    <source>
        <strain evidence="2 3">PLY_AMNH</strain>
    </source>
</reference>
<accession>A0AAE0L2N9</accession>
<dbReference type="Proteomes" id="UP001190700">
    <property type="component" value="Unassembled WGS sequence"/>
</dbReference>
<evidence type="ECO:0000313" key="3">
    <source>
        <dbReference type="Proteomes" id="UP001190700"/>
    </source>
</evidence>
<dbReference type="AlphaFoldDB" id="A0AAE0L2N9"/>